<name>A0ABR2JUM9_9EUKA</name>
<dbReference type="SUPFAM" id="SSF55979">
    <property type="entry name" value="DNA clamp"/>
    <property type="match status" value="2"/>
</dbReference>
<protein>
    <recommendedName>
        <fullName evidence="3">DNA sliding clamp PCNA</fullName>
    </recommendedName>
</protein>
<gene>
    <name evidence="7" type="ORF">M9Y10_045089</name>
</gene>
<dbReference type="NCBIfam" id="TIGR00590">
    <property type="entry name" value="pcna"/>
    <property type="match status" value="1"/>
</dbReference>
<proteinExistence type="inferred from homology"/>
<dbReference type="PANTHER" id="PTHR11352">
    <property type="entry name" value="PROLIFERATING CELL NUCLEAR ANTIGEN"/>
    <property type="match status" value="1"/>
</dbReference>
<dbReference type="PRINTS" id="PR00339">
    <property type="entry name" value="PCNACYCLIN"/>
</dbReference>
<evidence type="ECO:0000256" key="4">
    <source>
        <dbReference type="RuleBase" id="RU003671"/>
    </source>
</evidence>
<dbReference type="Proteomes" id="UP001470230">
    <property type="component" value="Unassembled WGS sequence"/>
</dbReference>
<dbReference type="InterPro" id="IPR022648">
    <property type="entry name" value="Pr_cel_nuc_antig_N"/>
</dbReference>
<evidence type="ECO:0000256" key="3">
    <source>
        <dbReference type="RuleBase" id="RU000641"/>
    </source>
</evidence>
<keyword evidence="2 4" id="KW-0238">DNA-binding</keyword>
<dbReference type="CDD" id="cd00577">
    <property type="entry name" value="PCNA"/>
    <property type="match status" value="1"/>
</dbReference>
<keyword evidence="8" id="KW-1185">Reference proteome</keyword>
<evidence type="ECO:0000313" key="8">
    <source>
        <dbReference type="Proteomes" id="UP001470230"/>
    </source>
</evidence>
<dbReference type="InterPro" id="IPR022649">
    <property type="entry name" value="Pr_cel_nuc_antig_C"/>
</dbReference>
<evidence type="ECO:0000259" key="6">
    <source>
        <dbReference type="Pfam" id="PF02747"/>
    </source>
</evidence>
<reference evidence="7 8" key="1">
    <citation type="submission" date="2024-04" db="EMBL/GenBank/DDBJ databases">
        <title>Tritrichomonas musculus Genome.</title>
        <authorList>
            <person name="Alves-Ferreira E."/>
            <person name="Grigg M."/>
            <person name="Lorenzi H."/>
            <person name="Galac M."/>
        </authorList>
    </citation>
    <scope>NUCLEOTIDE SEQUENCE [LARGE SCALE GENOMIC DNA]</scope>
    <source>
        <strain evidence="7 8">EAF2021</strain>
    </source>
</reference>
<accession>A0ABR2JUM9</accession>
<dbReference type="PANTHER" id="PTHR11352:SF0">
    <property type="entry name" value="PROLIFERATING CELL NUCLEAR ANTIGEN"/>
    <property type="match status" value="1"/>
</dbReference>
<dbReference type="Pfam" id="PF00705">
    <property type="entry name" value="PCNA_N"/>
    <property type="match status" value="1"/>
</dbReference>
<dbReference type="InterPro" id="IPR000730">
    <property type="entry name" value="Pr_cel_nuc_antig"/>
</dbReference>
<dbReference type="InterPro" id="IPR022659">
    <property type="entry name" value="Pr_cel_nuc_antig_CS"/>
</dbReference>
<comment type="function">
    <text evidence="3">This protein is an auxiliary protein of DNA polymerase delta and is involved in the control of eukaryotic DNA replication by increasing the polymerase's processivity during elongation of the leading strand.</text>
</comment>
<comment type="caution">
    <text evidence="7">The sequence shown here is derived from an EMBL/GenBank/DDBJ whole genome shotgun (WGS) entry which is preliminary data.</text>
</comment>
<dbReference type="PROSITE" id="PS01251">
    <property type="entry name" value="PCNA_1"/>
    <property type="match status" value="1"/>
</dbReference>
<dbReference type="Pfam" id="PF02747">
    <property type="entry name" value="PCNA_C"/>
    <property type="match status" value="1"/>
</dbReference>
<organism evidence="7 8">
    <name type="scientific">Tritrichomonas musculus</name>
    <dbReference type="NCBI Taxonomy" id="1915356"/>
    <lineage>
        <taxon>Eukaryota</taxon>
        <taxon>Metamonada</taxon>
        <taxon>Parabasalia</taxon>
        <taxon>Tritrichomonadida</taxon>
        <taxon>Tritrichomonadidae</taxon>
        <taxon>Tritrichomonas</taxon>
    </lineage>
</organism>
<dbReference type="EMBL" id="JAPFFF010000009">
    <property type="protein sequence ID" value="KAK8882447.1"/>
    <property type="molecule type" value="Genomic_DNA"/>
</dbReference>
<evidence type="ECO:0000259" key="5">
    <source>
        <dbReference type="Pfam" id="PF00705"/>
    </source>
</evidence>
<evidence type="ECO:0000256" key="2">
    <source>
        <dbReference type="ARBA" id="ARBA00023125"/>
    </source>
</evidence>
<comment type="subcellular location">
    <subcellularLocation>
        <location evidence="3">Nucleus</location>
    </subcellularLocation>
</comment>
<sequence>MLYANIDCNETGLSLQAMDASHVALVSMHLNRKYFDSFECKTNLTLGVNLGSIQKILKCGDTDDVLTLRTNEDSTELKFQFENGGKYFEFSMNLMEIDSEHLSIPESEPEASIKMSSNEFLKICRNLTQFGDTVKISVKKNEVSFSLNGNTGSGAAKLSSLEADGDSKQVEIKTDSSDPLDLSFALRYLNFFTRASPLSENVTLELSKDRPLLAKFELDDNAGYIKYYLAPKVDEDEDEEGEAAE</sequence>
<feature type="domain" description="Proliferating cell nuclear antigen PCNA N-terminal" evidence="5">
    <location>
        <begin position="4"/>
        <end position="100"/>
    </location>
</feature>
<keyword evidence="3" id="KW-0539">Nucleus</keyword>
<evidence type="ECO:0000313" key="7">
    <source>
        <dbReference type="EMBL" id="KAK8882447.1"/>
    </source>
</evidence>
<feature type="domain" description="Proliferating cell nuclear antigen PCNA C-terminal" evidence="6">
    <location>
        <begin position="104"/>
        <end position="232"/>
    </location>
</feature>
<comment type="similarity">
    <text evidence="1 4">Belongs to the PCNA family.</text>
</comment>
<keyword evidence="4" id="KW-0235">DNA replication</keyword>
<evidence type="ECO:0000256" key="1">
    <source>
        <dbReference type="ARBA" id="ARBA00010462"/>
    </source>
</evidence>
<dbReference type="InterPro" id="IPR046938">
    <property type="entry name" value="DNA_clamp_sf"/>
</dbReference>
<dbReference type="Gene3D" id="3.70.10.10">
    <property type="match status" value="1"/>
</dbReference>